<accession>C0QBR1</accession>
<dbReference type="KEGG" id="dat:HRM2_18210"/>
<feature type="transmembrane region" description="Helical" evidence="1">
    <location>
        <begin position="20"/>
        <end position="41"/>
    </location>
</feature>
<keyword evidence="1" id="KW-0472">Membrane</keyword>
<keyword evidence="1" id="KW-1133">Transmembrane helix</keyword>
<dbReference type="EMBL" id="CP001087">
    <property type="protein sequence ID" value="ACN14923.1"/>
    <property type="molecule type" value="Genomic_DNA"/>
</dbReference>
<sequence length="120" mass="13612">MIFSKKSNPDLRDSETNNSSILLVFQLVFCVASKGTYFNMLPLIRLEYELKSYTIFVELFTSEPLTTVFDLPHTPGEVEVRSENGPPISHVGGVNFCRSRFKIIFIIPPTSTDFHHISAQ</sequence>
<dbReference type="AlphaFoldDB" id="C0QBR1"/>
<dbReference type="Proteomes" id="UP000000442">
    <property type="component" value="Chromosome"/>
</dbReference>
<reference evidence="2 3" key="1">
    <citation type="journal article" date="2009" name="Environ. Microbiol.">
        <title>Genome sequence of Desulfobacterium autotrophicum HRM2, a marine sulfate reducer oxidizing organic carbon completely to carbon dioxide.</title>
        <authorList>
            <person name="Strittmatter A.W."/>
            <person name="Liesegang H."/>
            <person name="Rabus R."/>
            <person name="Decker I."/>
            <person name="Amann J."/>
            <person name="Andres S."/>
            <person name="Henne A."/>
            <person name="Fricke W.F."/>
            <person name="Martinez-Arias R."/>
            <person name="Bartels D."/>
            <person name="Goesmann A."/>
            <person name="Krause L."/>
            <person name="Puehler A."/>
            <person name="Klenk H.P."/>
            <person name="Richter M."/>
            <person name="Schuler M."/>
            <person name="Gloeckner F.O."/>
            <person name="Meyerdierks A."/>
            <person name="Gottschalk G."/>
            <person name="Amann R."/>
        </authorList>
    </citation>
    <scope>NUCLEOTIDE SEQUENCE [LARGE SCALE GENOMIC DNA]</scope>
    <source>
        <strain evidence="3">ATCC 43914 / DSM 3382 / HRM2</strain>
    </source>
</reference>
<organism evidence="2 3">
    <name type="scientific">Desulforapulum autotrophicum (strain ATCC 43914 / DSM 3382 / VKM B-1955 / HRM2)</name>
    <name type="common">Desulfobacterium autotrophicum</name>
    <dbReference type="NCBI Taxonomy" id="177437"/>
    <lineage>
        <taxon>Bacteria</taxon>
        <taxon>Pseudomonadati</taxon>
        <taxon>Thermodesulfobacteriota</taxon>
        <taxon>Desulfobacteria</taxon>
        <taxon>Desulfobacterales</taxon>
        <taxon>Desulfobacteraceae</taxon>
        <taxon>Desulforapulum</taxon>
    </lineage>
</organism>
<name>C0QBR1_DESAH</name>
<protein>
    <submittedName>
        <fullName evidence="2">Uncharacterized protein</fullName>
    </submittedName>
</protein>
<evidence type="ECO:0000313" key="2">
    <source>
        <dbReference type="EMBL" id="ACN14923.1"/>
    </source>
</evidence>
<gene>
    <name evidence="2" type="ordered locus">HRM2_18210</name>
</gene>
<dbReference type="HOGENOM" id="CLU_2045852_0_0_7"/>
<keyword evidence="1" id="KW-0812">Transmembrane</keyword>
<proteinExistence type="predicted"/>
<keyword evidence="3" id="KW-1185">Reference proteome</keyword>
<evidence type="ECO:0000256" key="1">
    <source>
        <dbReference type="SAM" id="Phobius"/>
    </source>
</evidence>
<evidence type="ECO:0000313" key="3">
    <source>
        <dbReference type="Proteomes" id="UP000000442"/>
    </source>
</evidence>